<name>A0A401IMJ8_APHSA</name>
<feature type="domain" description="Putative restriction endonuclease" evidence="1">
    <location>
        <begin position="25"/>
        <end position="187"/>
    </location>
</feature>
<gene>
    <name evidence="2" type="ORF">AsFPU1_3898</name>
</gene>
<dbReference type="InterPro" id="IPR011335">
    <property type="entry name" value="Restrct_endonuc-II-like"/>
</dbReference>
<evidence type="ECO:0000313" key="3">
    <source>
        <dbReference type="Proteomes" id="UP000287247"/>
    </source>
</evidence>
<dbReference type="EMBL" id="BDQK01000016">
    <property type="protein sequence ID" value="GBF82469.1"/>
    <property type="molecule type" value="Genomic_DNA"/>
</dbReference>
<evidence type="ECO:0000259" key="1">
    <source>
        <dbReference type="Pfam" id="PF05685"/>
    </source>
</evidence>
<dbReference type="CDD" id="cd06260">
    <property type="entry name" value="DUF820-like"/>
    <property type="match status" value="1"/>
</dbReference>
<dbReference type="OrthoDB" id="459822at2"/>
<dbReference type="InterPro" id="IPR008538">
    <property type="entry name" value="Uma2"/>
</dbReference>
<accession>A0A401IMJ8</accession>
<dbReference type="Gene3D" id="3.90.1570.10">
    <property type="entry name" value="tt1808, chain A"/>
    <property type="match status" value="1"/>
</dbReference>
<dbReference type="SUPFAM" id="SSF52980">
    <property type="entry name" value="Restriction endonuclease-like"/>
    <property type="match status" value="1"/>
</dbReference>
<keyword evidence="3" id="KW-1185">Reference proteome</keyword>
<dbReference type="AlphaFoldDB" id="A0A401IMJ8"/>
<dbReference type="InterPro" id="IPR012296">
    <property type="entry name" value="Nuclease_put_TT1808"/>
</dbReference>
<sequence>MTSIISPEISYSFFFSLPQWKTANWDDYLNYRDTLEEQRIKLYYYQNKLLIQMGKEGINHTSINDLFTMILFIWFSQHPEINMNSFGGVLLEKREKRSAAPDLVVYLGKDYPKWKQGESRYINLDQWPVPNLVGEISDTTLSSDLDEKKHLYADLGIPEYWVIDVQAKRVFAFQLQDNGQYQQGDVSLVLRGLPIKLLVESLERLDQETNVSVANWFSQQILNRKSE</sequence>
<organism evidence="2 3">
    <name type="scientific">Aphanothece sacrum FPU1</name>
    <dbReference type="NCBI Taxonomy" id="1920663"/>
    <lineage>
        <taxon>Bacteria</taxon>
        <taxon>Bacillati</taxon>
        <taxon>Cyanobacteriota</taxon>
        <taxon>Cyanophyceae</taxon>
        <taxon>Oscillatoriophycideae</taxon>
        <taxon>Chroococcales</taxon>
        <taxon>Aphanothecaceae</taxon>
        <taxon>Aphanothece</taxon>
    </lineage>
</organism>
<dbReference type="RefSeq" id="WP_124973063.1">
    <property type="nucleotide sequence ID" value="NZ_BDQK01000016.1"/>
</dbReference>
<protein>
    <recommendedName>
        <fullName evidence="1">Putative restriction endonuclease domain-containing protein</fullName>
    </recommendedName>
</protein>
<evidence type="ECO:0000313" key="2">
    <source>
        <dbReference type="EMBL" id="GBF82469.1"/>
    </source>
</evidence>
<comment type="caution">
    <text evidence="2">The sequence shown here is derived from an EMBL/GenBank/DDBJ whole genome shotgun (WGS) entry which is preliminary data.</text>
</comment>
<dbReference type="PANTHER" id="PTHR35400">
    <property type="entry name" value="SLR1083 PROTEIN"/>
    <property type="match status" value="1"/>
</dbReference>
<dbReference type="Proteomes" id="UP000287247">
    <property type="component" value="Unassembled WGS sequence"/>
</dbReference>
<proteinExistence type="predicted"/>
<dbReference type="PANTHER" id="PTHR35400:SF1">
    <property type="entry name" value="SLR1083 PROTEIN"/>
    <property type="match status" value="1"/>
</dbReference>
<reference evidence="3" key="1">
    <citation type="submission" date="2017-05" db="EMBL/GenBank/DDBJ databases">
        <title>Physiological properties and genetic analysis related to exopolysaccharide production of fresh-water unicellular cyanobacterium Aphanothece sacrum, Suizenji Nori, that has been cultured as a food source in Japan.</title>
        <authorList>
            <person name="Kanesaki Y."/>
            <person name="Yoshikawa S."/>
            <person name="Ohki K."/>
        </authorList>
    </citation>
    <scope>NUCLEOTIDE SEQUENCE [LARGE SCALE GENOMIC DNA]</scope>
    <source>
        <strain evidence="3">FPU1</strain>
    </source>
</reference>
<dbReference type="Pfam" id="PF05685">
    <property type="entry name" value="Uma2"/>
    <property type="match status" value="1"/>
</dbReference>